<dbReference type="OrthoDB" id="8888710at2"/>
<comment type="caution">
    <text evidence="1">The sequence shown here is derived from an EMBL/GenBank/DDBJ whole genome shotgun (WGS) entry which is preliminary data.</text>
</comment>
<gene>
    <name evidence="1" type="ORF">GCM10011369_14290</name>
</gene>
<sequence>MSKQQILNNVEHANLKVNSKRSAAFGDDKMCVSLTFSEIRNAQSDHPIFFHKDHQNGVIYPMAMLGLEEGQNLSLTEQGWNDSFQPAMIEKGPFKIGKQQRSNGEEGLIVSVDVDDPRVGLEHGERLFMPHGGNTEYTNRIVDVLHRLHSERELTNDFCLALDKLKLLDPLALEFKDASGENVRLSGFFVINEELLNKLPAADLEALAKPLYLHGAYMCIASLSNISKLISKHNKAGAALVG</sequence>
<protein>
    <recommendedName>
        <fullName evidence="3">Multidrug transporter</fullName>
    </recommendedName>
</protein>
<dbReference type="AlphaFoldDB" id="A0A8J2XNN5"/>
<evidence type="ECO:0000313" key="2">
    <source>
        <dbReference type="Proteomes" id="UP000619743"/>
    </source>
</evidence>
<evidence type="ECO:0008006" key="3">
    <source>
        <dbReference type="Google" id="ProtNLM"/>
    </source>
</evidence>
<evidence type="ECO:0000313" key="1">
    <source>
        <dbReference type="EMBL" id="GGA73654.1"/>
    </source>
</evidence>
<name>A0A8J2XNN5_9GAMM</name>
<dbReference type="EMBL" id="BMDX01000005">
    <property type="protein sequence ID" value="GGA73654.1"/>
    <property type="molecule type" value="Genomic_DNA"/>
</dbReference>
<organism evidence="1 2">
    <name type="scientific">Neiella marina</name>
    <dbReference type="NCBI Taxonomy" id="508461"/>
    <lineage>
        <taxon>Bacteria</taxon>
        <taxon>Pseudomonadati</taxon>
        <taxon>Pseudomonadota</taxon>
        <taxon>Gammaproteobacteria</taxon>
        <taxon>Alteromonadales</taxon>
        <taxon>Echinimonadaceae</taxon>
        <taxon>Neiella</taxon>
    </lineage>
</organism>
<dbReference type="Proteomes" id="UP000619743">
    <property type="component" value="Unassembled WGS sequence"/>
</dbReference>
<proteinExistence type="predicted"/>
<keyword evidence="2" id="KW-1185">Reference proteome</keyword>
<dbReference type="RefSeq" id="WP_087505220.1">
    <property type="nucleotide sequence ID" value="NZ_BMDX01000005.1"/>
</dbReference>
<accession>A0A8J2XNN5</accession>
<reference evidence="2" key="1">
    <citation type="journal article" date="2019" name="Int. J. Syst. Evol. Microbiol.">
        <title>The Global Catalogue of Microorganisms (GCM) 10K type strain sequencing project: providing services to taxonomists for standard genome sequencing and annotation.</title>
        <authorList>
            <consortium name="The Broad Institute Genomics Platform"/>
            <consortium name="The Broad Institute Genome Sequencing Center for Infectious Disease"/>
            <person name="Wu L."/>
            <person name="Ma J."/>
        </authorList>
    </citation>
    <scope>NUCLEOTIDE SEQUENCE [LARGE SCALE GENOMIC DNA]</scope>
    <source>
        <strain evidence="2">CGMCC 1.10130</strain>
    </source>
</reference>
<dbReference type="Pfam" id="PF07277">
    <property type="entry name" value="SapC"/>
    <property type="match status" value="1"/>
</dbReference>
<dbReference type="InterPro" id="IPR010836">
    <property type="entry name" value="SapC"/>
</dbReference>